<name>A0ACB7XD78_9ERIC</name>
<comment type="caution">
    <text evidence="1">The sequence shown here is derived from an EMBL/GenBank/DDBJ whole genome shotgun (WGS) entry which is preliminary data.</text>
</comment>
<evidence type="ECO:0000313" key="2">
    <source>
        <dbReference type="Proteomes" id="UP000828048"/>
    </source>
</evidence>
<sequence>MCSDTANYTDGNQFESNLDRVLYRALYNDGSDSIFSSKTEGEEPDKVYGLFLCRGDVSAADCQKCINVASQAILKACPFKKEAIIWYDPCMIRYSNRSFFSTVETQPAECLLNAQNVTEPAKFTEILDNMFANLTSFATIPSNRMYAANEADVGNSTKLHVPVKKEGEFSHQAATYGHYKKIGIGYELYPFLADPPVAAAAPSAIGTDVIGGPSGLLCSGIYYQRRRKRTAEEGRENNQEVQLLDLAQGRIVDDYSTDNLQGENPTKSHDFPSIQLDLILVATKHFSQENKLGEGGFGPVYKSSPIASVVSGNEMTFSDVSSR</sequence>
<evidence type="ECO:0000313" key="1">
    <source>
        <dbReference type="EMBL" id="KAH7838698.1"/>
    </source>
</evidence>
<reference evidence="1 2" key="1">
    <citation type="journal article" date="2021" name="Hortic Res">
        <title>High-quality reference genome and annotation aids understanding of berry development for evergreen blueberry (Vaccinium darrowii).</title>
        <authorList>
            <person name="Yu J."/>
            <person name="Hulse-Kemp A.M."/>
            <person name="Babiker E."/>
            <person name="Staton M."/>
        </authorList>
    </citation>
    <scope>NUCLEOTIDE SEQUENCE [LARGE SCALE GENOMIC DNA]</scope>
    <source>
        <strain evidence="2">cv. NJ 8807/NJ 8810</strain>
        <tissue evidence="1">Young leaf</tissue>
    </source>
</reference>
<dbReference type="EMBL" id="CM037156">
    <property type="protein sequence ID" value="KAH7838698.1"/>
    <property type="molecule type" value="Genomic_DNA"/>
</dbReference>
<keyword evidence="2" id="KW-1185">Reference proteome</keyword>
<organism evidence="1 2">
    <name type="scientific">Vaccinium darrowii</name>
    <dbReference type="NCBI Taxonomy" id="229202"/>
    <lineage>
        <taxon>Eukaryota</taxon>
        <taxon>Viridiplantae</taxon>
        <taxon>Streptophyta</taxon>
        <taxon>Embryophyta</taxon>
        <taxon>Tracheophyta</taxon>
        <taxon>Spermatophyta</taxon>
        <taxon>Magnoliopsida</taxon>
        <taxon>eudicotyledons</taxon>
        <taxon>Gunneridae</taxon>
        <taxon>Pentapetalae</taxon>
        <taxon>asterids</taxon>
        <taxon>Ericales</taxon>
        <taxon>Ericaceae</taxon>
        <taxon>Vaccinioideae</taxon>
        <taxon>Vaccinieae</taxon>
        <taxon>Vaccinium</taxon>
    </lineage>
</organism>
<proteinExistence type="predicted"/>
<gene>
    <name evidence="1" type="ORF">Vadar_030025</name>
</gene>
<accession>A0ACB7XD78</accession>
<dbReference type="Proteomes" id="UP000828048">
    <property type="component" value="Chromosome 6"/>
</dbReference>
<protein>
    <submittedName>
        <fullName evidence="1">Uncharacterized protein</fullName>
    </submittedName>
</protein>